<feature type="domain" description="MADS-box" evidence="6">
    <location>
        <begin position="1"/>
        <end position="51"/>
    </location>
</feature>
<keyword evidence="3" id="KW-0238">DNA-binding</keyword>
<keyword evidence="4" id="KW-0804">Transcription</keyword>
<dbReference type="InParanoid" id="V4SC31"/>
<evidence type="ECO:0000313" key="7">
    <source>
        <dbReference type="EMBL" id="ESR38082.1"/>
    </source>
</evidence>
<dbReference type="InterPro" id="IPR036879">
    <property type="entry name" value="TF_MADSbox_sf"/>
</dbReference>
<dbReference type="OMA" id="ARMEMIT"/>
<dbReference type="PANTHER" id="PTHR11945">
    <property type="entry name" value="MADS BOX PROTEIN"/>
    <property type="match status" value="1"/>
</dbReference>
<dbReference type="Gene3D" id="3.40.1810.10">
    <property type="entry name" value="Transcription factor, MADS-box"/>
    <property type="match status" value="1"/>
</dbReference>
<evidence type="ECO:0000259" key="6">
    <source>
        <dbReference type="PROSITE" id="PS50066"/>
    </source>
</evidence>
<evidence type="ECO:0000256" key="1">
    <source>
        <dbReference type="ARBA" id="ARBA00004123"/>
    </source>
</evidence>
<dbReference type="eggNOG" id="KOG0014">
    <property type="taxonomic scope" value="Eukaryota"/>
</dbReference>
<dbReference type="PRINTS" id="PR00404">
    <property type="entry name" value="MADSDOMAIN"/>
</dbReference>
<protein>
    <recommendedName>
        <fullName evidence="6">MADS-box domain-containing protein</fullName>
    </recommendedName>
</protein>
<dbReference type="SUPFAM" id="SSF55455">
    <property type="entry name" value="SRF-like"/>
    <property type="match status" value="1"/>
</dbReference>
<dbReference type="PANTHER" id="PTHR11945:SF176">
    <property type="entry name" value="MADS-BOX TRANSCRIPTION FACTOR FAMILY PROTEIN"/>
    <property type="match status" value="1"/>
</dbReference>
<proteinExistence type="predicted"/>
<sequence>MGRGKLTMQLIEKEKARMITYQKRKRGLKKKAEEFSTLCGVPTCMIIYGPRLNNRPVDVEIWPKDEKDFMQVVNLYKDKAYSSVRGVKSLSLFDFFADRKRKVDENIAKTRKANYESLFSTDDWDEMINRFSIDQLKQMLVVFDEYIDVATRKLTIMRGQQQSCIAAADHHRDQALQMIPYNYDLNPVDNPMMMLMMNGGDQMGSSMYNSMQYARCFDPMMGAMINNRLMMMNNPRADLCNNCISTAWVVFIHGFNHSIQTLSLYPNLQNFQFSIQM</sequence>
<comment type="subcellular location">
    <subcellularLocation>
        <location evidence="1">Nucleus</location>
    </subcellularLocation>
</comment>
<dbReference type="Proteomes" id="UP000030687">
    <property type="component" value="Unassembled WGS sequence"/>
</dbReference>
<keyword evidence="8" id="KW-1185">Reference proteome</keyword>
<dbReference type="EMBL" id="KI536978">
    <property type="protein sequence ID" value="ESR38082.1"/>
    <property type="molecule type" value="Genomic_DNA"/>
</dbReference>
<dbReference type="AlphaFoldDB" id="V4SC31"/>
<dbReference type="Gramene" id="ESR38082">
    <property type="protein sequence ID" value="ESR38082"/>
    <property type="gene ID" value="CICLE_v10030228mg"/>
</dbReference>
<evidence type="ECO:0000256" key="4">
    <source>
        <dbReference type="ARBA" id="ARBA00023163"/>
    </source>
</evidence>
<organism evidence="7 8">
    <name type="scientific">Citrus clementina</name>
    <name type="common">Clementine</name>
    <name type="synonym">Citrus deliciosa x Citrus sinensis</name>
    <dbReference type="NCBI Taxonomy" id="85681"/>
    <lineage>
        <taxon>Eukaryota</taxon>
        <taxon>Viridiplantae</taxon>
        <taxon>Streptophyta</taxon>
        <taxon>Embryophyta</taxon>
        <taxon>Tracheophyta</taxon>
        <taxon>Spermatophyta</taxon>
        <taxon>Magnoliopsida</taxon>
        <taxon>eudicotyledons</taxon>
        <taxon>Gunneridae</taxon>
        <taxon>Pentapetalae</taxon>
        <taxon>rosids</taxon>
        <taxon>malvids</taxon>
        <taxon>Sapindales</taxon>
        <taxon>Rutaceae</taxon>
        <taxon>Aurantioideae</taxon>
        <taxon>Citrus</taxon>
    </lineage>
</organism>
<evidence type="ECO:0000256" key="3">
    <source>
        <dbReference type="ARBA" id="ARBA00023125"/>
    </source>
</evidence>
<dbReference type="SMART" id="SM00432">
    <property type="entry name" value="MADS"/>
    <property type="match status" value="1"/>
</dbReference>
<dbReference type="InterPro" id="IPR002100">
    <property type="entry name" value="TF_MADSbox"/>
</dbReference>
<dbReference type="CDD" id="cd00120">
    <property type="entry name" value="MADS"/>
    <property type="match status" value="1"/>
</dbReference>
<evidence type="ECO:0000256" key="2">
    <source>
        <dbReference type="ARBA" id="ARBA00023015"/>
    </source>
</evidence>
<reference evidence="7 8" key="1">
    <citation type="submission" date="2013-10" db="EMBL/GenBank/DDBJ databases">
        <authorList>
            <consortium name="International Citrus Genome Consortium"/>
            <person name="Jenkins J."/>
            <person name="Schmutz J."/>
            <person name="Prochnik S."/>
            <person name="Rokhsar D."/>
            <person name="Gmitter F."/>
            <person name="Ollitrault P."/>
            <person name="Machado M."/>
            <person name="Talon M."/>
            <person name="Wincker P."/>
            <person name="Jaillon O."/>
            <person name="Morgante M."/>
        </authorList>
    </citation>
    <scope>NUCLEOTIDE SEQUENCE</scope>
    <source>
        <strain evidence="8">cv. Clemenules</strain>
    </source>
</reference>
<dbReference type="KEGG" id="cic:CICLE_v10030228mg"/>
<dbReference type="FunCoup" id="V4SC31">
    <property type="interactions" value="38"/>
</dbReference>
<keyword evidence="2" id="KW-0805">Transcription regulation</keyword>
<evidence type="ECO:0000256" key="5">
    <source>
        <dbReference type="ARBA" id="ARBA00023242"/>
    </source>
</evidence>
<gene>
    <name evidence="7" type="ORF">CICLE_v10030228mg</name>
</gene>
<accession>V4SC31</accession>
<dbReference type="GO" id="GO:0000981">
    <property type="term" value="F:DNA-binding transcription factor activity, RNA polymerase II-specific"/>
    <property type="evidence" value="ECO:0007669"/>
    <property type="project" value="TreeGrafter"/>
</dbReference>
<dbReference type="GO" id="GO:0000978">
    <property type="term" value="F:RNA polymerase II cis-regulatory region sequence-specific DNA binding"/>
    <property type="evidence" value="ECO:0007669"/>
    <property type="project" value="TreeGrafter"/>
</dbReference>
<dbReference type="GO" id="GO:0046983">
    <property type="term" value="F:protein dimerization activity"/>
    <property type="evidence" value="ECO:0007669"/>
    <property type="project" value="InterPro"/>
</dbReference>
<keyword evidence="5" id="KW-0539">Nucleus</keyword>
<dbReference type="GO" id="GO:0005634">
    <property type="term" value="C:nucleus"/>
    <property type="evidence" value="ECO:0007669"/>
    <property type="project" value="UniProtKB-SubCell"/>
</dbReference>
<dbReference type="PROSITE" id="PS50066">
    <property type="entry name" value="MADS_BOX_2"/>
    <property type="match status" value="1"/>
</dbReference>
<dbReference type="Pfam" id="PF00319">
    <property type="entry name" value="SRF-TF"/>
    <property type="match status" value="1"/>
</dbReference>
<evidence type="ECO:0000313" key="8">
    <source>
        <dbReference type="Proteomes" id="UP000030687"/>
    </source>
</evidence>
<name>V4SC31_CITCL</name>